<dbReference type="SUPFAM" id="SSF49265">
    <property type="entry name" value="Fibronectin type III"/>
    <property type="match status" value="1"/>
</dbReference>
<sequence length="494" mass="54772">MKNITQFLGLSLLFFLVSCSEEKIEGLDYGSVSGRVVTANTFLPLANAKVFSSPNSSTVFTDDDGRFVIQGVVTGDYSFQAQKDGYITKYEGVTVTINNNTEVVFEMELSATNNRPPDTPVLTAPNDNAENLPLEVTLKWEATDVDNDSLTYEVIVRNDINDEVLRFSDLTEKTLLLTNLSFGTKYFWQVTSSDGTNPPVLSATRSFKTTSFPQTRHLFVKKIGENNVIYAGNETGSQVQLTSPQSNSWRPRKNVATNKIGFIRALGSQNHIYTMNPDGSGVFKVTNAVPIAGFNSAYLNFSWNNSGSSLLYANFNKLYRINANGSGLTQIFQTPDGKFISEVDWSYDETKIALKVNNAAGYECEIYIINQNGNIINNVISGVNGAIGGLNLSVTGQKLIFTRDISGFENQNYRQLDSRIFQHIISTNTTTEINVEKPTGTVDIDVRYSPNEADLIFVNTSNDFLSERRVQKYTIGTPTSRVTLFTNAEMPDFE</sequence>
<dbReference type="InterPro" id="IPR011042">
    <property type="entry name" value="6-blade_b-propeller_TolB-like"/>
</dbReference>
<dbReference type="Pfam" id="PF13620">
    <property type="entry name" value="CarboxypepD_reg"/>
    <property type="match status" value="1"/>
</dbReference>
<reference evidence="2" key="1">
    <citation type="submission" date="2020-01" db="EMBL/GenBank/DDBJ databases">
        <title>Sphingomonas sp. strain CSW-10.</title>
        <authorList>
            <person name="Chen W.-M."/>
        </authorList>
    </citation>
    <scope>NUCLEOTIDE SEQUENCE [LARGE SCALE GENOMIC DNA]</scope>
    <source>
        <strain evidence="2">NST-5</strain>
    </source>
</reference>
<organism evidence="1 2">
    <name type="scientific">Flavobacterium ichthyis</name>
    <dbReference type="NCBI Taxonomy" id="2698827"/>
    <lineage>
        <taxon>Bacteria</taxon>
        <taxon>Pseudomonadati</taxon>
        <taxon>Bacteroidota</taxon>
        <taxon>Flavobacteriia</taxon>
        <taxon>Flavobacteriales</taxon>
        <taxon>Flavobacteriaceae</taxon>
        <taxon>Flavobacterium</taxon>
    </lineage>
</organism>
<keyword evidence="2" id="KW-1185">Reference proteome</keyword>
<dbReference type="InterPro" id="IPR013784">
    <property type="entry name" value="Carb-bd-like_fold"/>
</dbReference>
<gene>
    <name evidence="1" type="ORF">GV828_08550</name>
</gene>
<evidence type="ECO:0000313" key="1">
    <source>
        <dbReference type="EMBL" id="NBL65243.1"/>
    </source>
</evidence>
<accession>A0ABW9Z8P2</accession>
<dbReference type="SUPFAM" id="SSF82171">
    <property type="entry name" value="DPP6 N-terminal domain-like"/>
    <property type="match status" value="1"/>
</dbReference>
<evidence type="ECO:0008006" key="3">
    <source>
        <dbReference type="Google" id="ProtNLM"/>
    </source>
</evidence>
<dbReference type="Gene3D" id="2.60.40.10">
    <property type="entry name" value="Immunoglobulins"/>
    <property type="match status" value="1"/>
</dbReference>
<dbReference type="SUPFAM" id="SSF49452">
    <property type="entry name" value="Starch-binding domain-like"/>
    <property type="match status" value="1"/>
</dbReference>
<protein>
    <recommendedName>
        <fullName evidence="3">Fibronectin</fullName>
    </recommendedName>
</protein>
<dbReference type="RefSeq" id="WP_166537070.1">
    <property type="nucleotide sequence ID" value="NZ_JAABLM010000009.1"/>
</dbReference>
<evidence type="ECO:0000313" key="2">
    <source>
        <dbReference type="Proteomes" id="UP000798602"/>
    </source>
</evidence>
<dbReference type="InterPro" id="IPR013783">
    <property type="entry name" value="Ig-like_fold"/>
</dbReference>
<dbReference type="EMBL" id="JAABLM010000009">
    <property type="protein sequence ID" value="NBL65243.1"/>
    <property type="molecule type" value="Genomic_DNA"/>
</dbReference>
<dbReference type="PROSITE" id="PS51257">
    <property type="entry name" value="PROKAR_LIPOPROTEIN"/>
    <property type="match status" value="1"/>
</dbReference>
<dbReference type="Gene3D" id="2.60.40.1120">
    <property type="entry name" value="Carboxypeptidase-like, regulatory domain"/>
    <property type="match status" value="1"/>
</dbReference>
<dbReference type="InterPro" id="IPR036116">
    <property type="entry name" value="FN3_sf"/>
</dbReference>
<dbReference type="Gene3D" id="2.120.10.30">
    <property type="entry name" value="TolB, C-terminal domain"/>
    <property type="match status" value="1"/>
</dbReference>
<name>A0ABW9Z8P2_9FLAO</name>
<proteinExistence type="predicted"/>
<comment type="caution">
    <text evidence="1">The sequence shown here is derived from an EMBL/GenBank/DDBJ whole genome shotgun (WGS) entry which is preliminary data.</text>
</comment>
<dbReference type="Proteomes" id="UP000798602">
    <property type="component" value="Unassembled WGS sequence"/>
</dbReference>